<evidence type="ECO:0000313" key="2">
    <source>
        <dbReference type="Proteomes" id="UP000247416"/>
    </source>
</evidence>
<dbReference type="Proteomes" id="UP000247416">
    <property type="component" value="Unassembled WGS sequence"/>
</dbReference>
<dbReference type="RefSeq" id="WP_107935410.1">
    <property type="nucleotide sequence ID" value="NZ_CP085009.1"/>
</dbReference>
<name>A0A318TXB9_9BACL</name>
<reference evidence="1 2" key="1">
    <citation type="submission" date="2018-06" db="EMBL/GenBank/DDBJ databases">
        <title>Genomic Encyclopedia of Archaeal and Bacterial Type Strains, Phase II (KMG-II): from individual species to whole genera.</title>
        <authorList>
            <person name="Goeker M."/>
        </authorList>
    </citation>
    <scope>NUCLEOTIDE SEQUENCE [LARGE SCALE GENOMIC DNA]</scope>
    <source>
        <strain evidence="1 2">KACC 16626</strain>
    </source>
</reference>
<keyword evidence="2" id="KW-1185">Reference proteome</keyword>
<comment type="caution">
    <text evidence="1">The sequence shown here is derived from an EMBL/GenBank/DDBJ whole genome shotgun (WGS) entry which is preliminary data.</text>
</comment>
<protein>
    <submittedName>
        <fullName evidence="1">Uncharacterized protein</fullName>
    </submittedName>
</protein>
<sequence>MFFQVLFKQPKKEKLEICPAEKLLILVRELLNKELPAHYSQHHILYTANTKLESLNSALEWHRTQGNLQLKLGQFHSQTHDQLRKQASDLQALVDGYMELNIDMTQMNHRLHFHYEEIHYIHENYVLFKEGRFSNQSSQLFWQAVKEDVLSIIRKIL</sequence>
<dbReference type="EMBL" id="QJTJ01000024">
    <property type="protein sequence ID" value="PYF04279.1"/>
    <property type="molecule type" value="Genomic_DNA"/>
</dbReference>
<proteinExistence type="predicted"/>
<organism evidence="1 2">
    <name type="scientific">Ureibacillus chungkukjangi</name>
    <dbReference type="NCBI Taxonomy" id="1202712"/>
    <lineage>
        <taxon>Bacteria</taxon>
        <taxon>Bacillati</taxon>
        <taxon>Bacillota</taxon>
        <taxon>Bacilli</taxon>
        <taxon>Bacillales</taxon>
        <taxon>Caryophanaceae</taxon>
        <taxon>Ureibacillus</taxon>
    </lineage>
</organism>
<dbReference type="OrthoDB" id="2453173at2"/>
<dbReference type="AlphaFoldDB" id="A0A318TXB9"/>
<evidence type="ECO:0000313" key="1">
    <source>
        <dbReference type="EMBL" id="PYF04279.1"/>
    </source>
</evidence>
<accession>A0A318TXB9</accession>
<gene>
    <name evidence="1" type="ORF">BJ095_12428</name>
</gene>